<dbReference type="Proteomes" id="UP000268093">
    <property type="component" value="Unassembled WGS sequence"/>
</dbReference>
<reference evidence="2 3" key="1">
    <citation type="journal article" date="2018" name="New Phytol.">
        <title>Phylogenomics of Endogonaceae and evolution of mycorrhizas within Mucoromycota.</title>
        <authorList>
            <person name="Chang Y."/>
            <person name="Desiro A."/>
            <person name="Na H."/>
            <person name="Sandor L."/>
            <person name="Lipzen A."/>
            <person name="Clum A."/>
            <person name="Barry K."/>
            <person name="Grigoriev I.V."/>
            <person name="Martin F.M."/>
            <person name="Stajich J.E."/>
            <person name="Smith M.E."/>
            <person name="Bonito G."/>
            <person name="Spatafora J.W."/>
        </authorList>
    </citation>
    <scope>NUCLEOTIDE SEQUENCE [LARGE SCALE GENOMIC DNA]</scope>
    <source>
        <strain evidence="2 3">GMNB39</strain>
    </source>
</reference>
<keyword evidence="3" id="KW-1185">Reference proteome</keyword>
<dbReference type="InterPro" id="IPR001214">
    <property type="entry name" value="SET_dom"/>
</dbReference>
<dbReference type="InterPro" id="IPR053209">
    <property type="entry name" value="Gramillin-biosynth_MTr"/>
</dbReference>
<name>A0A433DJT0_9FUNG</name>
<dbReference type="Pfam" id="PF00856">
    <property type="entry name" value="SET"/>
    <property type="match status" value="1"/>
</dbReference>
<dbReference type="CDD" id="cd20071">
    <property type="entry name" value="SET_SMYD"/>
    <property type="match status" value="1"/>
</dbReference>
<sequence>MQAQDLTNLQREGNERFRHKNYIGAIESYTAVLEKKPDDAVVLSNRAQAYLNLSQFREALSDAEAAVGFDDGQKKAKFRMFKALYGLKKYEEATATLEALNRDEVFEGNDEIRGLLRKANERVAEQRFGRYNIVNIVHEARSTSPPILDHAEYIGPVRVAQIPGRGRGVIVTRDVEEGTLLMCCKAFSVAFKNEMKDNRLNLPANYKNDPEPHLVAKIFLKLRKEPWAASELANLPQPVSAMALDPSIPPQVANVINIVNANFIVPDEDTAMMRPRTVQAINTLPDIRVGRQPPDGAGLWTFPSFINHSCLDNAVHVTFGDMMFVRAARPIARGEEVLLAHVAPFVPYDLRVEYLRRRGIECRCSLCTFENSLPPLVRNRRHGLQSELNALGSRINVGDPEALARLGEIICETRETYGGHVEDRSSKGNAGFPPRQLQFGLILPFSMLVFSLNMRGRYAQAVQVLQELFEIQPHCGCLARQRVKTAMALVRGCNLLGKLDERNRWIEVAKKGFGSVYGDAEDGSAKIWEEIYKMDLFWNM</sequence>
<dbReference type="Gene3D" id="2.170.270.10">
    <property type="entry name" value="SET domain"/>
    <property type="match status" value="1"/>
</dbReference>
<proteinExistence type="predicted"/>
<dbReference type="PANTHER" id="PTHR47643:SF2">
    <property type="entry name" value="TPR DOMAIN PROTEIN (AFU_ORTHOLOGUE AFUA_5G12710)"/>
    <property type="match status" value="1"/>
</dbReference>
<comment type="caution">
    <text evidence="2">The sequence shown here is derived from an EMBL/GenBank/DDBJ whole genome shotgun (WGS) entry which is preliminary data.</text>
</comment>
<gene>
    <name evidence="2" type="ORF">BC936DRAFT_149683</name>
</gene>
<evidence type="ECO:0000313" key="3">
    <source>
        <dbReference type="Proteomes" id="UP000268093"/>
    </source>
</evidence>
<evidence type="ECO:0000313" key="2">
    <source>
        <dbReference type="EMBL" id="RUP51144.1"/>
    </source>
</evidence>
<dbReference type="PROSITE" id="PS50280">
    <property type="entry name" value="SET"/>
    <property type="match status" value="1"/>
</dbReference>
<dbReference type="EMBL" id="RBNI01000921">
    <property type="protein sequence ID" value="RUP51144.1"/>
    <property type="molecule type" value="Genomic_DNA"/>
</dbReference>
<feature type="domain" description="SET" evidence="1">
    <location>
        <begin position="155"/>
        <end position="342"/>
    </location>
</feature>
<dbReference type="InterPro" id="IPR011990">
    <property type="entry name" value="TPR-like_helical_dom_sf"/>
</dbReference>
<protein>
    <recommendedName>
        <fullName evidence="1">SET domain-containing protein</fullName>
    </recommendedName>
</protein>
<dbReference type="PANTHER" id="PTHR47643">
    <property type="entry name" value="TPR DOMAIN PROTEIN (AFU_ORTHOLOGUE AFUA_5G12710)"/>
    <property type="match status" value="1"/>
</dbReference>
<organism evidence="2 3">
    <name type="scientific">Jimgerdemannia flammicorona</name>
    <dbReference type="NCBI Taxonomy" id="994334"/>
    <lineage>
        <taxon>Eukaryota</taxon>
        <taxon>Fungi</taxon>
        <taxon>Fungi incertae sedis</taxon>
        <taxon>Mucoromycota</taxon>
        <taxon>Mucoromycotina</taxon>
        <taxon>Endogonomycetes</taxon>
        <taxon>Endogonales</taxon>
        <taxon>Endogonaceae</taxon>
        <taxon>Jimgerdemannia</taxon>
    </lineage>
</organism>
<dbReference type="SUPFAM" id="SSF48452">
    <property type="entry name" value="TPR-like"/>
    <property type="match status" value="1"/>
</dbReference>
<dbReference type="SUPFAM" id="SSF82199">
    <property type="entry name" value="SET domain"/>
    <property type="match status" value="1"/>
</dbReference>
<dbReference type="OrthoDB" id="438641at2759"/>
<dbReference type="InterPro" id="IPR019734">
    <property type="entry name" value="TPR_rpt"/>
</dbReference>
<dbReference type="AlphaFoldDB" id="A0A433DJT0"/>
<dbReference type="InterPro" id="IPR046341">
    <property type="entry name" value="SET_dom_sf"/>
</dbReference>
<dbReference type="Gene3D" id="1.25.40.10">
    <property type="entry name" value="Tetratricopeptide repeat domain"/>
    <property type="match status" value="1"/>
</dbReference>
<dbReference type="SMART" id="SM00028">
    <property type="entry name" value="TPR"/>
    <property type="match status" value="3"/>
</dbReference>
<accession>A0A433DJT0</accession>
<evidence type="ECO:0000259" key="1">
    <source>
        <dbReference type="PROSITE" id="PS50280"/>
    </source>
</evidence>